<feature type="region of interest" description="Disordered" evidence="1">
    <location>
        <begin position="122"/>
        <end position="141"/>
    </location>
</feature>
<dbReference type="PANTHER" id="PTHR30432:SF1">
    <property type="entry name" value="DNA-BINDING TRANSCRIPTIONAL DUAL REGULATOR MODE"/>
    <property type="match status" value="1"/>
</dbReference>
<organism evidence="3 4">
    <name type="scientific">Thermoproteus uzoniensis (strain 768-20)</name>
    <dbReference type="NCBI Taxonomy" id="999630"/>
    <lineage>
        <taxon>Archaea</taxon>
        <taxon>Thermoproteota</taxon>
        <taxon>Thermoprotei</taxon>
        <taxon>Thermoproteales</taxon>
        <taxon>Thermoproteaceae</taxon>
        <taxon>Thermoproteus</taxon>
    </lineage>
</organism>
<accession>F2L2K5</accession>
<dbReference type="RefSeq" id="WP_013680388.1">
    <property type="nucleotide sequence ID" value="NC_015315.1"/>
</dbReference>
<dbReference type="EMBL" id="CP002590">
    <property type="protein sequence ID" value="AEA13053.1"/>
    <property type="molecule type" value="Genomic_DNA"/>
</dbReference>
<dbReference type="InterPro" id="IPR051815">
    <property type="entry name" value="Molybdate_resp_trans_reg"/>
</dbReference>
<dbReference type="Proteomes" id="UP000008138">
    <property type="component" value="Chromosome"/>
</dbReference>
<dbReference type="KEGG" id="tuz:TUZN_1586"/>
<dbReference type="InterPro" id="IPR036388">
    <property type="entry name" value="WH-like_DNA-bd_sf"/>
</dbReference>
<feature type="compositionally biased region" description="Acidic residues" evidence="1">
    <location>
        <begin position="126"/>
        <end position="141"/>
    </location>
</feature>
<gene>
    <name evidence="3" type="ordered locus">TUZN_1586</name>
</gene>
<dbReference type="HOGENOM" id="CLU_125440_2_1_2"/>
<dbReference type="Pfam" id="PF00126">
    <property type="entry name" value="HTH_1"/>
    <property type="match status" value="1"/>
</dbReference>
<dbReference type="eggNOG" id="arCOG00223">
    <property type="taxonomic scope" value="Archaea"/>
</dbReference>
<dbReference type="SUPFAM" id="SSF46785">
    <property type="entry name" value="Winged helix' DNA-binding domain"/>
    <property type="match status" value="1"/>
</dbReference>
<protein>
    <submittedName>
        <fullName evidence="3">Molybdenum-pterin-binding protein, putative</fullName>
    </submittedName>
</protein>
<dbReference type="GO" id="GO:0003700">
    <property type="term" value="F:DNA-binding transcription factor activity"/>
    <property type="evidence" value="ECO:0007669"/>
    <property type="project" value="InterPro"/>
</dbReference>
<dbReference type="OrthoDB" id="36889at2157"/>
<dbReference type="AlphaFoldDB" id="F2L2K5"/>
<dbReference type="STRING" id="999630.TUZN_1586"/>
<name>F2L2K5_THEU7</name>
<evidence type="ECO:0000259" key="2">
    <source>
        <dbReference type="Pfam" id="PF00126"/>
    </source>
</evidence>
<dbReference type="InterPro" id="IPR036390">
    <property type="entry name" value="WH_DNA-bd_sf"/>
</dbReference>
<keyword evidence="4" id="KW-1185">Reference proteome</keyword>
<dbReference type="InterPro" id="IPR000847">
    <property type="entry name" value="LysR_HTH_N"/>
</dbReference>
<proteinExistence type="predicted"/>
<reference key="2">
    <citation type="submission" date="2011-03" db="EMBL/GenBank/DDBJ databases">
        <title>Complete genome sequence of the thermoacidophilic crenarchaeon Thermoproteus uzoniensis 768-20.</title>
        <authorList>
            <person name="Mardanov A.V."/>
            <person name="Gumerov V.M."/>
            <person name="Beletsky A.V."/>
            <person name="Prokofeva M.I."/>
            <person name="Bonch-Osmolovskaya E.A."/>
            <person name="Ravin N.V."/>
            <person name="Skryabin K.G."/>
        </authorList>
    </citation>
    <scope>NUCLEOTIDE SEQUENCE</scope>
    <source>
        <strain>768-20</strain>
    </source>
</reference>
<dbReference type="PANTHER" id="PTHR30432">
    <property type="entry name" value="TRANSCRIPTIONAL REGULATOR MODE"/>
    <property type="match status" value="1"/>
</dbReference>
<dbReference type="Gene3D" id="1.10.10.10">
    <property type="entry name" value="Winged helix-like DNA-binding domain superfamily/Winged helix DNA-binding domain"/>
    <property type="match status" value="1"/>
</dbReference>
<evidence type="ECO:0000313" key="3">
    <source>
        <dbReference type="EMBL" id="AEA13053.1"/>
    </source>
</evidence>
<dbReference type="GeneID" id="10361106"/>
<evidence type="ECO:0000313" key="4">
    <source>
        <dbReference type="Proteomes" id="UP000008138"/>
    </source>
</evidence>
<sequence length="141" mass="16367">MPNDVKVKYRVWVEWNGNQIIGPGIYDILKAIDETGSIASAARKLGFSYKFIWTYLKKLEDILQVPLVQSKRGGRERGKTELTEVGQLLLRHYEEINSEINRLVPTWESKFQAIIDSLDKYRETSSEQEGEEELPLYSEDE</sequence>
<reference evidence="3 4" key="1">
    <citation type="journal article" date="2011" name="J. Bacteriol.">
        <title>Complete genome sequence of the thermoacidophilic crenarchaeon Thermoproteus uzoniensis 768-20.</title>
        <authorList>
            <person name="Mardanov A.V."/>
            <person name="Gumerov V.M."/>
            <person name="Beletsky A.V."/>
            <person name="Prokofeva M.I."/>
            <person name="Bonch-Osmolovskaya E.A."/>
            <person name="Ravin N.V."/>
            <person name="Skryabin K.G."/>
        </authorList>
    </citation>
    <scope>NUCLEOTIDE SEQUENCE [LARGE SCALE GENOMIC DNA]</scope>
    <source>
        <strain evidence="3 4">768-20</strain>
    </source>
</reference>
<evidence type="ECO:0000256" key="1">
    <source>
        <dbReference type="SAM" id="MobiDB-lite"/>
    </source>
</evidence>
<feature type="domain" description="HTH lysR-type" evidence="2">
    <location>
        <begin position="28"/>
        <end position="87"/>
    </location>
</feature>